<gene>
    <name evidence="1" type="ORF">EWV92_20235</name>
</gene>
<sequence length="77" mass="8689">MPQQNCEAVFENGVLRPLGNLQLNEGQCVKLIIKSNSISQLTSPKWSETGIIAQLTANPIKIEDFHPLTREEANERW</sequence>
<dbReference type="InterPro" id="IPR024069">
    <property type="entry name" value="AF2212-like_dom_sf"/>
</dbReference>
<name>A0A552EB01_MICAE</name>
<accession>A0A552EB01</accession>
<dbReference type="AlphaFoldDB" id="A0A552EB01"/>
<dbReference type="EMBL" id="SFBI01000186">
    <property type="protein sequence ID" value="TRU31614.1"/>
    <property type="molecule type" value="Genomic_DNA"/>
</dbReference>
<comment type="caution">
    <text evidence="1">The sequence shown here is derived from an EMBL/GenBank/DDBJ whole genome shotgun (WGS) entry which is preliminary data.</text>
</comment>
<protein>
    <submittedName>
        <fullName evidence="1">DUF104 domain-containing protein</fullName>
    </submittedName>
</protein>
<dbReference type="InterPro" id="IPR008203">
    <property type="entry name" value="AF2212-like"/>
</dbReference>
<dbReference type="Gene3D" id="4.10.1150.10">
    <property type="entry name" value="AF2212/PG0164-like"/>
    <property type="match status" value="1"/>
</dbReference>
<dbReference type="Pfam" id="PF01954">
    <property type="entry name" value="AF2212-like"/>
    <property type="match status" value="1"/>
</dbReference>
<reference evidence="1 2" key="1">
    <citation type="submission" date="2019-01" db="EMBL/GenBank/DDBJ databases">
        <title>Coherence of Microcystis species and biogeography revealed through population genomics.</title>
        <authorList>
            <person name="Perez-Carrascal O.M."/>
            <person name="Terrat Y."/>
            <person name="Giani A."/>
            <person name="Fortin N."/>
            <person name="Tromas N."/>
            <person name="Shapiro B.J."/>
        </authorList>
    </citation>
    <scope>NUCLEOTIDE SEQUENCE [LARGE SCALE GENOMIC DNA]</scope>
    <source>
        <strain evidence="1">Ma_MB_S_20031200_S102</strain>
    </source>
</reference>
<dbReference type="SUPFAM" id="SSF141694">
    <property type="entry name" value="AF2212/PG0164-like"/>
    <property type="match status" value="1"/>
</dbReference>
<organism evidence="1 2">
    <name type="scientific">Microcystis aeruginosa Ma_MB_S_20031200_S102</name>
    <dbReference type="NCBI Taxonomy" id="2486254"/>
    <lineage>
        <taxon>Bacteria</taxon>
        <taxon>Bacillati</taxon>
        <taxon>Cyanobacteriota</taxon>
        <taxon>Cyanophyceae</taxon>
        <taxon>Oscillatoriophycideae</taxon>
        <taxon>Chroococcales</taxon>
        <taxon>Microcystaceae</taxon>
        <taxon>Microcystis</taxon>
    </lineage>
</organism>
<evidence type="ECO:0000313" key="1">
    <source>
        <dbReference type="EMBL" id="TRU31614.1"/>
    </source>
</evidence>
<dbReference type="Proteomes" id="UP000317708">
    <property type="component" value="Unassembled WGS sequence"/>
</dbReference>
<proteinExistence type="predicted"/>
<evidence type="ECO:0000313" key="2">
    <source>
        <dbReference type="Proteomes" id="UP000317708"/>
    </source>
</evidence>